<evidence type="ECO:0000256" key="1">
    <source>
        <dbReference type="ARBA" id="ARBA00012513"/>
    </source>
</evidence>
<keyword evidence="3" id="KW-0808">Transferase</keyword>
<dbReference type="RefSeq" id="WP_112281733.1">
    <property type="nucleotide sequence ID" value="NZ_MASW01000002.1"/>
</dbReference>
<dbReference type="GO" id="GO:0004674">
    <property type="term" value="F:protein serine/threonine kinase activity"/>
    <property type="evidence" value="ECO:0007669"/>
    <property type="project" value="UniProtKB-KW"/>
</dbReference>
<dbReference type="InterPro" id="IPR017441">
    <property type="entry name" value="Protein_kinase_ATP_BS"/>
</dbReference>
<keyword evidence="6" id="KW-0067">ATP-binding</keyword>
<protein>
    <recommendedName>
        <fullName evidence="1">non-specific serine/threonine protein kinase</fullName>
        <ecNumber evidence="1">2.7.11.1</ecNumber>
    </recommendedName>
</protein>
<dbReference type="SUPFAM" id="SSF56112">
    <property type="entry name" value="Protein kinase-like (PK-like)"/>
    <property type="match status" value="1"/>
</dbReference>
<dbReference type="Gene3D" id="3.30.200.20">
    <property type="entry name" value="Phosphorylase Kinase, domain 1"/>
    <property type="match status" value="1"/>
</dbReference>
<keyword evidence="9" id="KW-1185">Reference proteome</keyword>
<dbReference type="InterPro" id="IPR000719">
    <property type="entry name" value="Prot_kinase_dom"/>
</dbReference>
<dbReference type="EMBL" id="MASW01000002">
    <property type="protein sequence ID" value="PXY27724.1"/>
    <property type="molecule type" value="Genomic_DNA"/>
</dbReference>
<keyword evidence="4" id="KW-0547">Nucleotide-binding</keyword>
<evidence type="ECO:0000256" key="3">
    <source>
        <dbReference type="ARBA" id="ARBA00022679"/>
    </source>
</evidence>
<feature type="compositionally biased region" description="Low complexity" evidence="7">
    <location>
        <begin position="316"/>
        <end position="328"/>
    </location>
</feature>
<dbReference type="PANTHER" id="PTHR43289">
    <property type="entry name" value="MITOGEN-ACTIVATED PROTEIN KINASE KINASE KINASE 20-RELATED"/>
    <property type="match status" value="1"/>
</dbReference>
<comment type="caution">
    <text evidence="8">The sequence shown here is derived from an EMBL/GenBank/DDBJ whole genome shotgun (WGS) entry which is preliminary data.</text>
</comment>
<dbReference type="PROSITE" id="PS00107">
    <property type="entry name" value="PROTEIN_KINASE_ATP"/>
    <property type="match status" value="1"/>
</dbReference>
<dbReference type="OrthoDB" id="9762169at2"/>
<dbReference type="Gene3D" id="1.10.510.10">
    <property type="entry name" value="Transferase(Phosphotransferase) domain 1"/>
    <property type="match status" value="1"/>
</dbReference>
<organism evidence="8 9">
    <name type="scientific">Prauserella muralis</name>
    <dbReference type="NCBI Taxonomy" id="588067"/>
    <lineage>
        <taxon>Bacteria</taxon>
        <taxon>Bacillati</taxon>
        <taxon>Actinomycetota</taxon>
        <taxon>Actinomycetes</taxon>
        <taxon>Pseudonocardiales</taxon>
        <taxon>Pseudonocardiaceae</taxon>
        <taxon>Prauserella</taxon>
    </lineage>
</organism>
<accession>A0A2V4B0K1</accession>
<dbReference type="SMART" id="SM00220">
    <property type="entry name" value="S_TKc"/>
    <property type="match status" value="1"/>
</dbReference>
<evidence type="ECO:0000256" key="6">
    <source>
        <dbReference type="ARBA" id="ARBA00022840"/>
    </source>
</evidence>
<feature type="compositionally biased region" description="Polar residues" evidence="7">
    <location>
        <begin position="372"/>
        <end position="381"/>
    </location>
</feature>
<dbReference type="CDD" id="cd14014">
    <property type="entry name" value="STKc_PknB_like"/>
    <property type="match status" value="1"/>
</dbReference>
<evidence type="ECO:0000256" key="5">
    <source>
        <dbReference type="ARBA" id="ARBA00022777"/>
    </source>
</evidence>
<name>A0A2V4B0K1_9PSEU</name>
<gene>
    <name evidence="8" type="ORF">BAY60_15160</name>
</gene>
<evidence type="ECO:0000313" key="9">
    <source>
        <dbReference type="Proteomes" id="UP000249915"/>
    </source>
</evidence>
<evidence type="ECO:0000313" key="8">
    <source>
        <dbReference type="EMBL" id="PXY27724.1"/>
    </source>
</evidence>
<dbReference type="Pfam" id="PF00069">
    <property type="entry name" value="Pkinase"/>
    <property type="match status" value="1"/>
</dbReference>
<reference evidence="8 9" key="1">
    <citation type="submission" date="2016-07" db="EMBL/GenBank/DDBJ databases">
        <title>Draft genome sequence of Prauserella muralis DSM 45305, isolated from a mould-covered wall in an indoor environment.</title>
        <authorList>
            <person name="Ruckert C."/>
            <person name="Albersmeier A."/>
            <person name="Jiang C.-L."/>
            <person name="Jiang Y."/>
            <person name="Kalinowski J."/>
            <person name="Schneider O."/>
            <person name="Winkler A."/>
            <person name="Zotchev S.B."/>
        </authorList>
    </citation>
    <scope>NUCLEOTIDE SEQUENCE [LARGE SCALE GENOMIC DNA]</scope>
    <source>
        <strain evidence="8 9">DSM 45305</strain>
    </source>
</reference>
<proteinExistence type="predicted"/>
<evidence type="ECO:0000256" key="2">
    <source>
        <dbReference type="ARBA" id="ARBA00022527"/>
    </source>
</evidence>
<dbReference type="GO" id="GO:0005524">
    <property type="term" value="F:ATP binding"/>
    <property type="evidence" value="ECO:0007669"/>
    <property type="project" value="UniProtKB-UniRule"/>
</dbReference>
<evidence type="ECO:0000256" key="4">
    <source>
        <dbReference type="ARBA" id="ARBA00022741"/>
    </source>
</evidence>
<sequence>MSEIGDLLAGRYRLRRRLGSGAMGVVWKAIDQRLQRPVAVKQLLQQPGLTPERAEEARQRAMREGRIAARLHHANAIAVHDVDEHDGLPLLVMEYFPARSLAEILVEDGLLTPMDTATVGAQVAAALAEAHDAGIVHRDVKPGNILISSDSVVKIGDFGISHATGDVSVTQSGVVAGTPAYFAPEIARGRPPAPSSDVFSLGATLYAALEGVPPFGEDEDNSLAVLHRVAAGEVAPPQHAGPLTELLLAMLAPDPAQRPTARQAERALRAVAGGEPALVAAGALAEAETEPAAGVGAQTVPVRPLPDASGTRLDVRPVPDVPAAVSAPTGTATPPPHRRWGWLAMGIVLLLAAVGGIIAATSSGGDNAAPPLTSTPNSTRPVTPADLRSVVSDYYALLPERPGRAWEHLGPGLRAQGREAFTRYWRTVASVTVVSAPRNTGDRTVQIGVELVMKDGARVTETHQLGLVDADGRPLIDSDTVLHRERTEPAPPPPPPGSDEKADEPKDRKDDGQGDDEGPGRGDDEGKGNGDNKDEKGNKGKGN</sequence>
<keyword evidence="5" id="KW-0418">Kinase</keyword>
<keyword evidence="2" id="KW-0723">Serine/threonine-protein kinase</keyword>
<dbReference type="PROSITE" id="PS00108">
    <property type="entry name" value="PROTEIN_KINASE_ST"/>
    <property type="match status" value="1"/>
</dbReference>
<dbReference type="InterPro" id="IPR011009">
    <property type="entry name" value="Kinase-like_dom_sf"/>
</dbReference>
<dbReference type="AlphaFoldDB" id="A0A2V4B0K1"/>
<dbReference type="InterPro" id="IPR008271">
    <property type="entry name" value="Ser/Thr_kinase_AS"/>
</dbReference>
<dbReference type="EC" id="2.7.11.1" evidence="1"/>
<evidence type="ECO:0000256" key="7">
    <source>
        <dbReference type="SAM" id="MobiDB-lite"/>
    </source>
</evidence>
<feature type="region of interest" description="Disordered" evidence="7">
    <location>
        <begin position="483"/>
        <end position="543"/>
    </location>
</feature>
<feature type="region of interest" description="Disordered" evidence="7">
    <location>
        <begin position="310"/>
        <end position="334"/>
    </location>
</feature>
<dbReference type="Proteomes" id="UP000249915">
    <property type="component" value="Unassembled WGS sequence"/>
</dbReference>
<dbReference type="PANTHER" id="PTHR43289:SF6">
    <property type="entry name" value="SERINE_THREONINE-PROTEIN KINASE NEKL-3"/>
    <property type="match status" value="1"/>
</dbReference>
<feature type="region of interest" description="Disordered" evidence="7">
    <location>
        <begin position="363"/>
        <end position="384"/>
    </location>
</feature>
<dbReference type="PROSITE" id="PS50011">
    <property type="entry name" value="PROTEIN_KINASE_DOM"/>
    <property type="match status" value="1"/>
</dbReference>
<feature type="compositionally biased region" description="Basic and acidic residues" evidence="7">
    <location>
        <begin position="498"/>
        <end position="543"/>
    </location>
</feature>